<reference evidence="1" key="1">
    <citation type="journal article" date="2007" name="PLoS ONE">
        <title>The first genome sequence of an elite grapevine cultivar (Pinot noir Vitis vinifera L.): coping with a highly heterozygous genome.</title>
        <authorList>
            <person name="Velasco R."/>
            <person name="Zharkikh A."/>
            <person name="Troggio M."/>
            <person name="Cartwright D.A."/>
            <person name="Cestaro A."/>
            <person name="Pruss D."/>
            <person name="Pindo M."/>
            <person name="FitzGerald L.M."/>
            <person name="Vezzulli S."/>
            <person name="Reid J."/>
            <person name="Malacarne G."/>
            <person name="Iliev D."/>
            <person name="Coppola G."/>
            <person name="Wardell B."/>
            <person name="Micheletti D."/>
            <person name="Macalma T."/>
            <person name="Facci M."/>
            <person name="Mitchell J.T."/>
            <person name="Perazzolli M."/>
            <person name="Eldredge G."/>
            <person name="Gatto P."/>
            <person name="Oyzerski R."/>
            <person name="Moretto M."/>
            <person name="Gutin N."/>
            <person name="Stefanini M."/>
            <person name="Chen Y."/>
            <person name="Segala C."/>
            <person name="Davenport C."/>
            <person name="Dematte L."/>
            <person name="Mraz A."/>
            <person name="Battilana J."/>
            <person name="Stormo K."/>
            <person name="Costa F."/>
            <person name="Tao Q."/>
            <person name="Si-Ammour A."/>
            <person name="Harkins T."/>
            <person name="Lackey A."/>
            <person name="Perbost C."/>
            <person name="Taillon B."/>
            <person name="Stella A."/>
            <person name="Solovyev V."/>
            <person name="Fawcett J.A."/>
            <person name="Sterck L."/>
            <person name="Vandepoele K."/>
            <person name="Grando S.M."/>
            <person name="Toppo S."/>
            <person name="Moser C."/>
            <person name="Lanchbury J."/>
            <person name="Bogden R."/>
            <person name="Skolnick M."/>
            <person name="Sgaramella V."/>
            <person name="Bhatnagar S.K."/>
            <person name="Fontana P."/>
            <person name="Gutin A."/>
            <person name="Van de Peer Y."/>
            <person name="Salamini F."/>
            <person name="Viola R."/>
        </authorList>
    </citation>
    <scope>NUCLEOTIDE SEQUENCE</scope>
</reference>
<gene>
    <name evidence="1" type="ORF">VITISV_000925</name>
</gene>
<proteinExistence type="predicted"/>
<organism evidence="1">
    <name type="scientific">Vitis vinifera</name>
    <name type="common">Grape</name>
    <dbReference type="NCBI Taxonomy" id="29760"/>
    <lineage>
        <taxon>Eukaryota</taxon>
        <taxon>Viridiplantae</taxon>
        <taxon>Streptophyta</taxon>
        <taxon>Embryophyta</taxon>
        <taxon>Tracheophyta</taxon>
        <taxon>Spermatophyta</taxon>
        <taxon>Magnoliopsida</taxon>
        <taxon>eudicotyledons</taxon>
        <taxon>Gunneridae</taxon>
        <taxon>Pentapetalae</taxon>
        <taxon>rosids</taxon>
        <taxon>Vitales</taxon>
        <taxon>Vitaceae</taxon>
        <taxon>Viteae</taxon>
        <taxon>Vitis</taxon>
    </lineage>
</organism>
<evidence type="ECO:0000313" key="1">
    <source>
        <dbReference type="EMBL" id="CAN62147.1"/>
    </source>
</evidence>
<dbReference type="EMBL" id="AM484339">
    <property type="protein sequence ID" value="CAN62147.1"/>
    <property type="molecule type" value="Genomic_DNA"/>
</dbReference>
<accession>A5C6T8</accession>
<sequence length="116" mass="12679">MFSIRTTYSDSIYYRSDGVASDSIAPPFRLGNLDSLARSVSSGRGVPTPCTCRRSPLRSIAQSTRGRIPYADILHLNISQPDGRGGRFNFSGQTYPDPLVAYPVRHAQLQCSPEAS</sequence>
<name>A5C6T8_VITVI</name>
<protein>
    <submittedName>
        <fullName evidence="1">Uncharacterized protein</fullName>
    </submittedName>
</protein>
<dbReference type="AlphaFoldDB" id="A5C6T8"/>